<evidence type="ECO:0000259" key="3">
    <source>
        <dbReference type="Pfam" id="PF06468"/>
    </source>
</evidence>
<keyword evidence="2" id="KW-0732">Signal</keyword>
<evidence type="ECO:0000256" key="1">
    <source>
        <dbReference type="SAM" id="MobiDB-lite"/>
    </source>
</evidence>
<dbReference type="PROSITE" id="PS51257">
    <property type="entry name" value="PROKAR_LIPOPROTEIN"/>
    <property type="match status" value="1"/>
</dbReference>
<feature type="compositionally biased region" description="Polar residues" evidence="1">
    <location>
        <begin position="426"/>
        <end position="438"/>
    </location>
</feature>
<dbReference type="NCBIfam" id="NF038123">
    <property type="entry name" value="NF038123_dom"/>
    <property type="match status" value="2"/>
</dbReference>
<proteinExistence type="predicted"/>
<gene>
    <name evidence="4" type="ORF">HKN21_08510</name>
</gene>
<feature type="signal peptide" evidence="2">
    <location>
        <begin position="1"/>
        <end position="20"/>
    </location>
</feature>
<dbReference type="Proteomes" id="UP000547674">
    <property type="component" value="Unassembled WGS sequence"/>
</dbReference>
<dbReference type="InterPro" id="IPR009465">
    <property type="entry name" value="Spondin_N"/>
</dbReference>
<evidence type="ECO:0000313" key="5">
    <source>
        <dbReference type="Proteomes" id="UP000547674"/>
    </source>
</evidence>
<accession>A0A7Y2EBH2</accession>
<sequence>MSAVKLTLSGVLAASCLLFVAGCSENTPTNPSTLDSDAVLNTSSGYQLETTYEVTIENLTSGQPFSPPVAATHKRSVQMIPRRGMSTPELTSIAEDGDQSGMVSLLQGLSQVTDVVDVGAPIVTQGSTAGGFSDTITFQIRAKRGDRFSLASMLICSNDGFWGLSGVPLPPNGTVVRYALGYDAGTEDNTEMSTDIVDACSGIGPVALAGDPNGNENAAVDTSPQEPIRRHPGISGHGDLGSDHDFSGPVAKVTIRAMETQRRYRVTLTNLTSSQPLSPPVAATHNPSEIRMFRTGHQASAAIEAIAEDGDPSVMVNALSGNASVTDVVDVGQPLTRSGEVVGDFTDTVTFEINANSDDHLSLATMLICSNDGFTGVNALPLPNHGSRTVLLRALDAGTEENTELSADIVDACSALGPTSLAGDPNGNNNSGIETNSPIRRHRNIRGDGDLGSEHRWYGRVAKLVVERIE</sequence>
<feature type="chain" id="PRO_5030845784" description="Spondin domain-containing protein" evidence="2">
    <location>
        <begin position="21"/>
        <end position="470"/>
    </location>
</feature>
<organism evidence="4 5">
    <name type="scientific">Eiseniibacteriota bacterium</name>
    <dbReference type="NCBI Taxonomy" id="2212470"/>
    <lineage>
        <taxon>Bacteria</taxon>
        <taxon>Candidatus Eiseniibacteriota</taxon>
    </lineage>
</organism>
<feature type="region of interest" description="Disordered" evidence="1">
    <location>
        <begin position="419"/>
        <end position="446"/>
    </location>
</feature>
<feature type="domain" description="Spondin" evidence="3">
    <location>
        <begin position="278"/>
        <end position="402"/>
    </location>
</feature>
<reference evidence="4 5" key="1">
    <citation type="submission" date="2020-03" db="EMBL/GenBank/DDBJ databases">
        <title>Metabolic flexibility allows generalist bacteria to become dominant in a frequently disturbed ecosystem.</title>
        <authorList>
            <person name="Chen Y.-J."/>
            <person name="Leung P.M."/>
            <person name="Bay S.K."/>
            <person name="Hugenholtz P."/>
            <person name="Kessler A.J."/>
            <person name="Shelley G."/>
            <person name="Waite D.W."/>
            <person name="Cook P.L."/>
            <person name="Greening C."/>
        </authorList>
    </citation>
    <scope>NUCLEOTIDE SEQUENCE [LARGE SCALE GENOMIC DNA]</scope>
    <source>
        <strain evidence="4">SS_bin_28</strain>
    </source>
</reference>
<dbReference type="InterPro" id="IPR038678">
    <property type="entry name" value="Spondin_N_sf"/>
</dbReference>
<dbReference type="Pfam" id="PF06468">
    <property type="entry name" value="Spond_N"/>
    <property type="match status" value="1"/>
</dbReference>
<name>A0A7Y2EBH2_UNCEI</name>
<protein>
    <recommendedName>
        <fullName evidence="3">Spondin domain-containing protein</fullName>
    </recommendedName>
</protein>
<dbReference type="Gene3D" id="2.60.40.2130">
    <property type="entry name" value="F-spondin domain"/>
    <property type="match status" value="2"/>
</dbReference>
<evidence type="ECO:0000313" key="4">
    <source>
        <dbReference type="EMBL" id="NNF06789.1"/>
    </source>
</evidence>
<comment type="caution">
    <text evidence="4">The sequence shown here is derived from an EMBL/GenBank/DDBJ whole genome shotgun (WGS) entry which is preliminary data.</text>
</comment>
<evidence type="ECO:0000256" key="2">
    <source>
        <dbReference type="SAM" id="SignalP"/>
    </source>
</evidence>
<dbReference type="AlphaFoldDB" id="A0A7Y2EBH2"/>
<dbReference type="EMBL" id="JABDJR010000334">
    <property type="protein sequence ID" value="NNF06789.1"/>
    <property type="molecule type" value="Genomic_DNA"/>
</dbReference>